<dbReference type="PANTHER" id="PTHR11048">
    <property type="entry name" value="PRENYLTRANSFERASES"/>
    <property type="match status" value="1"/>
</dbReference>
<dbReference type="AlphaFoldDB" id="A0A1H6LPL8"/>
<dbReference type="EC" id="2.5.1.39" evidence="12 13"/>
<comment type="similarity">
    <text evidence="3 12">Belongs to the UbiA prenyltransferase family.</text>
</comment>
<dbReference type="UniPathway" id="UPA00232"/>
<comment type="pathway">
    <text evidence="12">Cofactor biosynthesis; ubiquinone biosynthesis.</text>
</comment>
<dbReference type="HAMAP" id="MF_01635">
    <property type="entry name" value="UbiA"/>
    <property type="match status" value="1"/>
</dbReference>
<comment type="subcellular location">
    <subcellularLocation>
        <location evidence="12">Cell inner membrane</location>
        <topology evidence="12">Multi-pass membrane protein</topology>
    </subcellularLocation>
    <subcellularLocation>
        <location evidence="2">Membrane</location>
        <topology evidence="2">Multi-pass membrane protein</topology>
    </subcellularLocation>
</comment>
<feature type="transmembrane region" description="Helical" evidence="12">
    <location>
        <begin position="158"/>
        <end position="180"/>
    </location>
</feature>
<evidence type="ECO:0000256" key="10">
    <source>
        <dbReference type="ARBA" id="ARBA00022989"/>
    </source>
</evidence>
<dbReference type="FunFam" id="1.20.120.1780:FF:000001">
    <property type="entry name" value="4-hydroxybenzoate octaprenyltransferase"/>
    <property type="match status" value="1"/>
</dbReference>
<evidence type="ECO:0000256" key="12">
    <source>
        <dbReference type="HAMAP-Rule" id="MF_01635"/>
    </source>
</evidence>
<evidence type="ECO:0000313" key="17">
    <source>
        <dbReference type="Proteomes" id="UP000198988"/>
    </source>
</evidence>
<evidence type="ECO:0000256" key="2">
    <source>
        <dbReference type="ARBA" id="ARBA00004141"/>
    </source>
</evidence>
<dbReference type="OrthoDB" id="9782418at2"/>
<reference evidence="14" key="2">
    <citation type="submission" date="2016-06" db="EMBL/GenBank/DDBJ databases">
        <authorList>
            <person name="Olsen C.W."/>
            <person name="Carey S."/>
            <person name="Hinshaw L."/>
            <person name="Karasin A.I."/>
        </authorList>
    </citation>
    <scope>NUCLEOTIDE SEQUENCE [LARGE SCALE GENOMIC DNA]</scope>
    <source>
        <strain evidence="15">BazSymA</strain>
        <strain evidence="14">BazSymB</strain>
    </source>
</reference>
<dbReference type="GO" id="GO:0008412">
    <property type="term" value="F:4-hydroxybenzoate polyprenyltransferase activity"/>
    <property type="evidence" value="ECO:0007669"/>
    <property type="project" value="UniProtKB-UniRule"/>
</dbReference>
<feature type="transmembrane region" description="Helical" evidence="12">
    <location>
        <begin position="260"/>
        <end position="277"/>
    </location>
</feature>
<reference evidence="16 17" key="1">
    <citation type="submission" date="2016-06" db="EMBL/GenBank/DDBJ databases">
        <authorList>
            <person name="Petersen J."/>
            <person name="Sayavedra L."/>
        </authorList>
    </citation>
    <scope>NUCLEOTIDE SEQUENCE [LARGE SCALE GENOMIC DNA]</scope>
    <source>
        <strain evidence="17">BazSymA</strain>
        <strain evidence="16">BazSymB</strain>
    </source>
</reference>
<dbReference type="FunFam" id="1.10.357.140:FF:000002">
    <property type="entry name" value="4-hydroxybenzoate octaprenyltransferase"/>
    <property type="match status" value="1"/>
</dbReference>
<evidence type="ECO:0000256" key="5">
    <source>
        <dbReference type="ARBA" id="ARBA00022519"/>
    </source>
</evidence>
<feature type="transmembrane region" description="Helical" evidence="12">
    <location>
        <begin position="201"/>
        <end position="224"/>
    </location>
</feature>
<evidence type="ECO:0000313" key="16">
    <source>
        <dbReference type="Proteomes" id="UP000198559"/>
    </source>
</evidence>
<dbReference type="InterPro" id="IPR006370">
    <property type="entry name" value="HB_polyprenyltransferase-like"/>
</dbReference>
<feature type="transmembrane region" description="Helical" evidence="12">
    <location>
        <begin position="132"/>
        <end position="152"/>
    </location>
</feature>
<organism evidence="14 16">
    <name type="scientific">Bathymodiolus azoricus thioautotrophic gill symbiont</name>
    <dbReference type="NCBI Taxonomy" id="235205"/>
    <lineage>
        <taxon>Bacteria</taxon>
        <taxon>Pseudomonadati</taxon>
        <taxon>Pseudomonadota</taxon>
        <taxon>Gammaproteobacteria</taxon>
        <taxon>sulfur-oxidizing symbionts</taxon>
    </lineage>
</organism>
<comment type="function">
    <text evidence="12">Catalyzes the prenylation of para-hydroxybenzoate (PHB) with an all-trans polyprenyl group. Mediates the second step in the final reaction sequence of ubiquinone-8 (UQ-8) biosynthesis, which is the condensation of the polyisoprenoid side chain with PHB, generating the first membrane-bound Q intermediate 3-octaprenyl-4-hydroxybenzoate.</text>
</comment>
<feature type="transmembrane region" description="Helical" evidence="12">
    <location>
        <begin position="82"/>
        <end position="102"/>
    </location>
</feature>
<dbReference type="EMBL" id="CDSC02000351">
    <property type="protein sequence ID" value="SEH94629.1"/>
    <property type="molecule type" value="Genomic_DNA"/>
</dbReference>
<dbReference type="PANTHER" id="PTHR11048:SF28">
    <property type="entry name" value="4-HYDROXYBENZOATE POLYPRENYLTRANSFERASE, MITOCHONDRIAL"/>
    <property type="match status" value="1"/>
</dbReference>
<keyword evidence="9 12" id="KW-0460">Magnesium</keyword>
<protein>
    <recommendedName>
        <fullName evidence="12 13">4-hydroxybenzoate octaprenyltransferase</fullName>
        <ecNumber evidence="12 13">2.5.1.39</ecNumber>
    </recommendedName>
    <alternativeName>
        <fullName evidence="12">4-HB polyprenyltransferase</fullName>
    </alternativeName>
</protein>
<dbReference type="Gene3D" id="1.20.120.1780">
    <property type="entry name" value="UbiA prenyltransferase"/>
    <property type="match status" value="1"/>
</dbReference>
<dbReference type="Gene3D" id="1.10.357.140">
    <property type="entry name" value="UbiA prenyltransferase"/>
    <property type="match status" value="1"/>
</dbReference>
<evidence type="ECO:0000256" key="4">
    <source>
        <dbReference type="ARBA" id="ARBA00022475"/>
    </source>
</evidence>
<keyword evidence="8 12" id="KW-0812">Transmembrane</keyword>
<dbReference type="CDD" id="cd13959">
    <property type="entry name" value="PT_UbiA_COQ2"/>
    <property type="match status" value="1"/>
</dbReference>
<keyword evidence="5 12" id="KW-0997">Cell inner membrane</keyword>
<dbReference type="InterPro" id="IPR039653">
    <property type="entry name" value="Prenyltransferase"/>
</dbReference>
<proteinExistence type="inferred from homology"/>
<dbReference type="RefSeq" id="WP_090717050.1">
    <property type="nucleotide sequence ID" value="NZ_CAESAP020000214.1"/>
</dbReference>
<evidence type="ECO:0000313" key="14">
    <source>
        <dbReference type="EMBL" id="SEH86870.1"/>
    </source>
</evidence>
<dbReference type="EMBL" id="CVUD02000194">
    <property type="protein sequence ID" value="SEH86870.1"/>
    <property type="molecule type" value="Genomic_DNA"/>
</dbReference>
<name>A0A1H6LPL8_9GAMM</name>
<keyword evidence="11 12" id="KW-0472">Membrane</keyword>
<dbReference type="Proteomes" id="UP000198559">
    <property type="component" value="Unassembled WGS sequence"/>
</dbReference>
<evidence type="ECO:0000256" key="3">
    <source>
        <dbReference type="ARBA" id="ARBA00005985"/>
    </source>
</evidence>
<evidence type="ECO:0000256" key="1">
    <source>
        <dbReference type="ARBA" id="ARBA00001946"/>
    </source>
</evidence>
<evidence type="ECO:0000313" key="15">
    <source>
        <dbReference type="EMBL" id="SEH94629.1"/>
    </source>
</evidence>
<gene>
    <name evidence="12" type="primary">ubiA</name>
    <name evidence="15" type="ORF">BAZSYMA_ACONTIG00236_6</name>
    <name evidence="14" type="ORF">BAZSYMB_SCAFFOLD00051_6</name>
</gene>
<evidence type="ECO:0000256" key="6">
    <source>
        <dbReference type="ARBA" id="ARBA00022679"/>
    </source>
</evidence>
<dbReference type="InterPro" id="IPR000537">
    <property type="entry name" value="UbiA_prenyltransferase"/>
</dbReference>
<feature type="transmembrane region" description="Helical" evidence="12">
    <location>
        <begin position="108"/>
        <end position="125"/>
    </location>
</feature>
<accession>A0A1H6LPL8</accession>
<sequence length="278" mass="31373">MKAYFLLMRLHKPIGIYLLLYPALWALFLAAERVPDLKLCLIFVAGVVLMRSAGCVINDYADRGIDKLIKRTQNRPITTGEIHPKSALILFFVLMMIAFGLVLMTNTLTIQLAVIAAFLATLYPFTKRWTHLPQFVLGCAFAMSVPMAFAATNGSVLAGAWWVFLATVVWTVIYDTMYAMADREEDLKIGVKSSAILFARFDRLIIALLQLMLIGILITIGRVFGLKLEYFLMLFVVLGLMFYHQFLIKKREKGACFKAFLHNHYIGMSVLLGIIFGL</sequence>
<feature type="transmembrane region" description="Helical" evidence="12">
    <location>
        <begin position="230"/>
        <end position="248"/>
    </location>
</feature>
<dbReference type="InterPro" id="IPR044878">
    <property type="entry name" value="UbiA_sf"/>
</dbReference>
<keyword evidence="6 12" id="KW-0808">Transferase</keyword>
<dbReference type="Proteomes" id="UP000198988">
    <property type="component" value="Unassembled WGS sequence"/>
</dbReference>
<evidence type="ECO:0000256" key="11">
    <source>
        <dbReference type="ARBA" id="ARBA00023136"/>
    </source>
</evidence>
<evidence type="ECO:0000256" key="8">
    <source>
        <dbReference type="ARBA" id="ARBA00022692"/>
    </source>
</evidence>
<keyword evidence="7 12" id="KW-0831">Ubiquinone biosynthesis</keyword>
<dbReference type="Pfam" id="PF01040">
    <property type="entry name" value="UbiA"/>
    <property type="match status" value="1"/>
</dbReference>
<dbReference type="GO" id="GO:0006744">
    <property type="term" value="P:ubiquinone biosynthetic process"/>
    <property type="evidence" value="ECO:0007669"/>
    <property type="project" value="UniProtKB-UniRule"/>
</dbReference>
<comment type="cofactor">
    <cofactor evidence="1 12">
        <name>Mg(2+)</name>
        <dbReference type="ChEBI" id="CHEBI:18420"/>
    </cofactor>
</comment>
<evidence type="ECO:0000256" key="9">
    <source>
        <dbReference type="ARBA" id="ARBA00022842"/>
    </source>
</evidence>
<feature type="transmembrane region" description="Helical" evidence="12">
    <location>
        <begin position="41"/>
        <end position="61"/>
    </location>
</feature>
<dbReference type="GO" id="GO:0005886">
    <property type="term" value="C:plasma membrane"/>
    <property type="evidence" value="ECO:0007669"/>
    <property type="project" value="UniProtKB-SubCell"/>
</dbReference>
<evidence type="ECO:0000256" key="13">
    <source>
        <dbReference type="NCBIfam" id="TIGR01474"/>
    </source>
</evidence>
<comment type="catalytic activity">
    <reaction evidence="12">
        <text>all-trans-octaprenyl diphosphate + 4-hydroxybenzoate = 4-hydroxy-3-(all-trans-octaprenyl)benzoate + diphosphate</text>
        <dbReference type="Rhea" id="RHEA:27782"/>
        <dbReference type="ChEBI" id="CHEBI:1617"/>
        <dbReference type="ChEBI" id="CHEBI:17879"/>
        <dbReference type="ChEBI" id="CHEBI:33019"/>
        <dbReference type="ChEBI" id="CHEBI:57711"/>
        <dbReference type="EC" id="2.5.1.39"/>
    </reaction>
</comment>
<evidence type="ECO:0000256" key="7">
    <source>
        <dbReference type="ARBA" id="ARBA00022688"/>
    </source>
</evidence>
<keyword evidence="4 12" id="KW-1003">Cell membrane</keyword>
<dbReference type="STRING" id="235205.BAZSYMB_SCAFFOLD00051_6"/>
<dbReference type="NCBIfam" id="TIGR01474">
    <property type="entry name" value="ubiA_proteo"/>
    <property type="match status" value="1"/>
</dbReference>
<keyword evidence="10 12" id="KW-1133">Transmembrane helix</keyword>